<dbReference type="PANTHER" id="PTHR36925:SF1">
    <property type="entry name" value="COBALT-PRECORRIN-6A REDUCTASE"/>
    <property type="match status" value="1"/>
</dbReference>
<evidence type="ECO:0000313" key="6">
    <source>
        <dbReference type="Proteomes" id="UP000322025"/>
    </source>
</evidence>
<gene>
    <name evidence="5" type="ORF">FNY66_13845</name>
</gene>
<reference evidence="5" key="1">
    <citation type="submission" date="2019-07" db="EMBL/GenBank/DDBJ databases">
        <authorList>
            <person name="Wongkuna S."/>
            <person name="Scaria J."/>
        </authorList>
    </citation>
    <scope>NUCLEOTIDE SEQUENCE [LARGE SCALE GENOMIC DNA]</scope>
    <source>
        <strain evidence="5">SW178</strain>
    </source>
</reference>
<name>A0A5M9HUN8_9FIRM</name>
<evidence type="ECO:0000256" key="3">
    <source>
        <dbReference type="ARBA" id="ARBA00023002"/>
    </source>
</evidence>
<sequence length="294" mass="32527">MKPGILIFAGTTEGRSLAEYASANSVRCFVSVATDYGKSLLEKLENIILLTGRMDEKEMERFIEENDIRLVIDATHPFAREVTENIRSACEKARAYSGKVRYVRCVRPFEKRASSGQSAETSEKEDRAAGEEDTQDERIIYTESVQDAVEYLKKTTGNILIATGSKELHLYTEIDNYRERCFARVLSTEPTVKESVRLGFEGSHLFAMQGPFAPDLNLALLRQTKAAYFVTKETGKAGGFDEKAEAAEMAGAVLVVIGRPDETGESVEAVEEMIKEYAGEQNSSGEILCGICRG</sequence>
<keyword evidence="3" id="KW-0560">Oxidoreductase</keyword>
<evidence type="ECO:0000256" key="1">
    <source>
        <dbReference type="ARBA" id="ARBA00004953"/>
    </source>
</evidence>
<dbReference type="GO" id="GO:0009236">
    <property type="term" value="P:cobalamin biosynthetic process"/>
    <property type="evidence" value="ECO:0007669"/>
    <property type="project" value="UniProtKB-UniPathway"/>
</dbReference>
<dbReference type="Proteomes" id="UP000322025">
    <property type="component" value="Unassembled WGS sequence"/>
</dbReference>
<proteinExistence type="predicted"/>
<dbReference type="UniPathway" id="UPA00148"/>
<feature type="compositionally biased region" description="Basic and acidic residues" evidence="4">
    <location>
        <begin position="121"/>
        <end position="137"/>
    </location>
</feature>
<evidence type="ECO:0000256" key="4">
    <source>
        <dbReference type="SAM" id="MobiDB-lite"/>
    </source>
</evidence>
<dbReference type="PANTHER" id="PTHR36925">
    <property type="entry name" value="COBALT-PRECORRIN-6A REDUCTASE"/>
    <property type="match status" value="1"/>
</dbReference>
<dbReference type="EMBL" id="VMSO01000027">
    <property type="protein sequence ID" value="KAA8500398.1"/>
    <property type="molecule type" value="Genomic_DNA"/>
</dbReference>
<organism evidence="5 6">
    <name type="scientific">Mediterraneibacter catenae</name>
    <dbReference type="NCBI Taxonomy" id="2594882"/>
    <lineage>
        <taxon>Bacteria</taxon>
        <taxon>Bacillati</taxon>
        <taxon>Bacillota</taxon>
        <taxon>Clostridia</taxon>
        <taxon>Lachnospirales</taxon>
        <taxon>Lachnospiraceae</taxon>
        <taxon>Mediterraneibacter</taxon>
    </lineage>
</organism>
<comment type="caution">
    <text evidence="5">The sequence shown here is derived from an EMBL/GenBank/DDBJ whole genome shotgun (WGS) entry which is preliminary data.</text>
</comment>
<keyword evidence="2" id="KW-0169">Cobalamin biosynthesis</keyword>
<dbReference type="AlphaFoldDB" id="A0A5M9HUN8"/>
<comment type="pathway">
    <text evidence="1">Cofactor biosynthesis; adenosylcobalamin biosynthesis.</text>
</comment>
<dbReference type="GO" id="GO:0016994">
    <property type="term" value="F:precorrin-6A reductase activity"/>
    <property type="evidence" value="ECO:0007669"/>
    <property type="project" value="InterPro"/>
</dbReference>
<dbReference type="Pfam" id="PF02571">
    <property type="entry name" value="CbiJ"/>
    <property type="match status" value="1"/>
</dbReference>
<dbReference type="OrthoDB" id="9780707at2"/>
<accession>A0A5M9HUN8</accession>
<dbReference type="PROSITE" id="PS51014">
    <property type="entry name" value="COBK_CBIJ"/>
    <property type="match status" value="1"/>
</dbReference>
<evidence type="ECO:0000313" key="5">
    <source>
        <dbReference type="EMBL" id="KAA8500398.1"/>
    </source>
</evidence>
<keyword evidence="6" id="KW-1185">Reference proteome</keyword>
<feature type="region of interest" description="Disordered" evidence="4">
    <location>
        <begin position="114"/>
        <end position="137"/>
    </location>
</feature>
<evidence type="ECO:0000256" key="2">
    <source>
        <dbReference type="ARBA" id="ARBA00022573"/>
    </source>
</evidence>
<dbReference type="InterPro" id="IPR003723">
    <property type="entry name" value="Precorrin-6x_reduct"/>
</dbReference>
<protein>
    <submittedName>
        <fullName evidence="5">Precorrin-6A/cobalt-precorrin-6A reductase</fullName>
    </submittedName>
</protein>